<keyword evidence="1" id="KW-0812">Transmembrane</keyword>
<comment type="caution">
    <text evidence="2">The sequence shown here is derived from an EMBL/GenBank/DDBJ whole genome shotgun (WGS) entry which is preliminary data.</text>
</comment>
<keyword evidence="3" id="KW-1185">Reference proteome</keyword>
<name>A0A9P5PTT3_9AGAR</name>
<dbReference type="Proteomes" id="UP000772434">
    <property type="component" value="Unassembled WGS sequence"/>
</dbReference>
<sequence>MRPDGYRRIAVNVARIYFTTTVCGIWNNACSLQARLKEDTLILATMKVTSTVLAAAFLLLVEASSSFMKRDQEVCAGQVVISETFIGENSDVKLAHVFCPENEQSTSALSARQIVDVCDDPCATTCFPPAGPAPVVDDCDVIVGAMRFFSQNVNDDFTIGTGTNNTVVLTYSTCQTFYVNQDAVEQSYCFSDWATILDFVAPHCQSNTPGGLCVADDGQWFIQVQKTD</sequence>
<reference evidence="2" key="1">
    <citation type="submission" date="2020-11" db="EMBL/GenBank/DDBJ databases">
        <authorList>
            <consortium name="DOE Joint Genome Institute"/>
            <person name="Ahrendt S."/>
            <person name="Riley R."/>
            <person name="Andreopoulos W."/>
            <person name="Labutti K."/>
            <person name="Pangilinan J."/>
            <person name="Ruiz-Duenas F.J."/>
            <person name="Barrasa J.M."/>
            <person name="Sanchez-Garcia M."/>
            <person name="Camarero S."/>
            <person name="Miyauchi S."/>
            <person name="Serrano A."/>
            <person name="Linde D."/>
            <person name="Babiker R."/>
            <person name="Drula E."/>
            <person name="Ayuso-Fernandez I."/>
            <person name="Pacheco R."/>
            <person name="Padilla G."/>
            <person name="Ferreira P."/>
            <person name="Barriuso J."/>
            <person name="Kellner H."/>
            <person name="Castanera R."/>
            <person name="Alfaro M."/>
            <person name="Ramirez L."/>
            <person name="Pisabarro A.G."/>
            <person name="Kuo A."/>
            <person name="Tritt A."/>
            <person name="Lipzen A."/>
            <person name="He G."/>
            <person name="Yan M."/>
            <person name="Ng V."/>
            <person name="Cullen D."/>
            <person name="Martin F."/>
            <person name="Rosso M.-N."/>
            <person name="Henrissat B."/>
            <person name="Hibbett D."/>
            <person name="Martinez A.T."/>
            <person name="Grigoriev I.V."/>
        </authorList>
    </citation>
    <scope>NUCLEOTIDE SEQUENCE</scope>
    <source>
        <strain evidence="2">AH 40177</strain>
    </source>
</reference>
<evidence type="ECO:0000313" key="3">
    <source>
        <dbReference type="Proteomes" id="UP000772434"/>
    </source>
</evidence>
<organism evidence="2 3">
    <name type="scientific">Rhodocollybia butyracea</name>
    <dbReference type="NCBI Taxonomy" id="206335"/>
    <lineage>
        <taxon>Eukaryota</taxon>
        <taxon>Fungi</taxon>
        <taxon>Dikarya</taxon>
        <taxon>Basidiomycota</taxon>
        <taxon>Agaricomycotina</taxon>
        <taxon>Agaricomycetes</taxon>
        <taxon>Agaricomycetidae</taxon>
        <taxon>Agaricales</taxon>
        <taxon>Marasmiineae</taxon>
        <taxon>Omphalotaceae</taxon>
        <taxon>Rhodocollybia</taxon>
    </lineage>
</organism>
<accession>A0A9P5PTT3</accession>
<feature type="transmembrane region" description="Helical" evidence="1">
    <location>
        <begin position="12"/>
        <end position="29"/>
    </location>
</feature>
<gene>
    <name evidence="2" type="ORF">BDP27DRAFT_1448833</name>
</gene>
<keyword evidence="1" id="KW-0472">Membrane</keyword>
<dbReference type="OrthoDB" id="3226519at2759"/>
<evidence type="ECO:0000313" key="2">
    <source>
        <dbReference type="EMBL" id="KAF9067850.1"/>
    </source>
</evidence>
<dbReference type="EMBL" id="JADNRY010000067">
    <property type="protein sequence ID" value="KAF9067850.1"/>
    <property type="molecule type" value="Genomic_DNA"/>
</dbReference>
<protein>
    <submittedName>
        <fullName evidence="2">Uncharacterized protein</fullName>
    </submittedName>
</protein>
<feature type="transmembrane region" description="Helical" evidence="1">
    <location>
        <begin position="41"/>
        <end position="61"/>
    </location>
</feature>
<evidence type="ECO:0000256" key="1">
    <source>
        <dbReference type="SAM" id="Phobius"/>
    </source>
</evidence>
<keyword evidence="1" id="KW-1133">Transmembrane helix</keyword>
<proteinExistence type="predicted"/>
<dbReference type="AlphaFoldDB" id="A0A9P5PTT3"/>